<comment type="caution">
    <text evidence="1">The sequence shown here is derived from an EMBL/GenBank/DDBJ whole genome shotgun (WGS) entry which is preliminary data.</text>
</comment>
<organism evidence="1 2">
    <name type="scientific">Deinococcus koreensis</name>
    <dbReference type="NCBI Taxonomy" id="2054903"/>
    <lineage>
        <taxon>Bacteria</taxon>
        <taxon>Thermotogati</taxon>
        <taxon>Deinococcota</taxon>
        <taxon>Deinococci</taxon>
        <taxon>Deinococcales</taxon>
        <taxon>Deinococcaceae</taxon>
        <taxon>Deinococcus</taxon>
    </lineage>
</organism>
<dbReference type="Proteomes" id="UP000236379">
    <property type="component" value="Unassembled WGS sequence"/>
</dbReference>
<reference evidence="1 2" key="1">
    <citation type="submission" date="2018-01" db="EMBL/GenBank/DDBJ databases">
        <title>Deinococcus koreensis sp. nov., a radiation-resistant bacterium isolated from river water.</title>
        <authorList>
            <person name="Choi A."/>
        </authorList>
    </citation>
    <scope>NUCLEOTIDE SEQUENCE [LARGE SCALE GENOMIC DNA]</scope>
    <source>
        <strain evidence="1 2">SJW1-2</strain>
    </source>
</reference>
<gene>
    <name evidence="1" type="ORF">CVO96_04960</name>
</gene>
<accession>A0A2K3V264</accession>
<protein>
    <submittedName>
        <fullName evidence="1">Uncharacterized protein</fullName>
    </submittedName>
</protein>
<dbReference type="RefSeq" id="WP_103313305.1">
    <property type="nucleotide sequence ID" value="NZ_PPPD01000001.1"/>
</dbReference>
<evidence type="ECO:0000313" key="1">
    <source>
        <dbReference type="EMBL" id="PNY82873.1"/>
    </source>
</evidence>
<dbReference type="AlphaFoldDB" id="A0A2K3V264"/>
<proteinExistence type="predicted"/>
<sequence length="195" mass="20483">MFTIAQAASRPAGEVGAETGRLAAHGVAGLVIPPDFEEAFYRHGNLPEQLRRLFAGINPARIDEDLLEDRAARAQELIRTTYLLDDAVQAFYRALGAAGLEAGELHARRPGTLPAQPAQVTPPGTAALHAVKRLWAQDWAFAEVLARLDGAGSVGLEARPTLLLAGPPGVPDPERAAILGVRTALVGPLGLTGLP</sequence>
<dbReference type="EMBL" id="PPPD01000001">
    <property type="protein sequence ID" value="PNY82873.1"/>
    <property type="molecule type" value="Genomic_DNA"/>
</dbReference>
<dbReference type="OrthoDB" id="70846at2"/>
<name>A0A2K3V264_9DEIO</name>
<evidence type="ECO:0000313" key="2">
    <source>
        <dbReference type="Proteomes" id="UP000236379"/>
    </source>
</evidence>
<keyword evidence="2" id="KW-1185">Reference proteome</keyword>